<dbReference type="EMBL" id="JAUJYO010000021">
    <property type="protein sequence ID" value="KAK1284365.1"/>
    <property type="molecule type" value="Genomic_DNA"/>
</dbReference>
<name>A0AAV9C5H4_ACOCL</name>
<dbReference type="Gene3D" id="2.60.120.430">
    <property type="entry name" value="Galactose-binding lectin"/>
    <property type="match status" value="1"/>
</dbReference>
<proteinExistence type="predicted"/>
<comment type="caution">
    <text evidence="3">The sequence shown here is derived from an EMBL/GenBank/DDBJ whole genome shotgun (WGS) entry which is preliminary data.</text>
</comment>
<dbReference type="PROSITE" id="PS51257">
    <property type="entry name" value="PROKAR_LIPOPROTEIN"/>
    <property type="match status" value="1"/>
</dbReference>
<protein>
    <recommendedName>
        <fullName evidence="2">Malectin domain-containing protein</fullName>
    </recommendedName>
</protein>
<gene>
    <name evidence="3" type="ORF">QJS10_CPB21g01810</name>
</gene>
<feature type="domain" description="Malectin" evidence="2">
    <location>
        <begin position="110"/>
        <end position="151"/>
    </location>
</feature>
<dbReference type="PANTHER" id="PTHR34590">
    <property type="entry name" value="OS03G0124300 PROTEIN-RELATED"/>
    <property type="match status" value="1"/>
</dbReference>
<evidence type="ECO:0000256" key="1">
    <source>
        <dbReference type="SAM" id="Phobius"/>
    </source>
</evidence>
<dbReference type="AlphaFoldDB" id="A0AAV9C5H4"/>
<reference evidence="3" key="1">
    <citation type="journal article" date="2023" name="Nat. Commun.">
        <title>Diploid and tetraploid genomes of Acorus and the evolution of monocots.</title>
        <authorList>
            <person name="Ma L."/>
            <person name="Liu K.W."/>
            <person name="Li Z."/>
            <person name="Hsiao Y.Y."/>
            <person name="Qi Y."/>
            <person name="Fu T."/>
            <person name="Tang G.D."/>
            <person name="Zhang D."/>
            <person name="Sun W.H."/>
            <person name="Liu D.K."/>
            <person name="Li Y."/>
            <person name="Chen G.Z."/>
            <person name="Liu X.D."/>
            <person name="Liao X.Y."/>
            <person name="Jiang Y.T."/>
            <person name="Yu X."/>
            <person name="Hao Y."/>
            <person name="Huang J."/>
            <person name="Zhao X.W."/>
            <person name="Ke S."/>
            <person name="Chen Y.Y."/>
            <person name="Wu W.L."/>
            <person name="Hsu J.L."/>
            <person name="Lin Y.F."/>
            <person name="Huang M.D."/>
            <person name="Li C.Y."/>
            <person name="Huang L."/>
            <person name="Wang Z.W."/>
            <person name="Zhao X."/>
            <person name="Zhong W.Y."/>
            <person name="Peng D.H."/>
            <person name="Ahmad S."/>
            <person name="Lan S."/>
            <person name="Zhang J.S."/>
            <person name="Tsai W.C."/>
            <person name="Van de Peer Y."/>
            <person name="Liu Z.J."/>
        </authorList>
    </citation>
    <scope>NUCLEOTIDE SEQUENCE</scope>
    <source>
        <strain evidence="3">CP</strain>
    </source>
</reference>
<dbReference type="Pfam" id="PF11721">
    <property type="entry name" value="Malectin"/>
    <property type="match status" value="1"/>
</dbReference>
<keyword evidence="1" id="KW-0812">Transmembrane</keyword>
<keyword evidence="1" id="KW-0472">Membrane</keyword>
<keyword evidence="1" id="KW-1133">Transmembrane helix</keyword>
<evidence type="ECO:0000313" key="4">
    <source>
        <dbReference type="Proteomes" id="UP001180020"/>
    </source>
</evidence>
<dbReference type="InterPro" id="IPR021720">
    <property type="entry name" value="Malectin_dom"/>
</dbReference>
<evidence type="ECO:0000313" key="3">
    <source>
        <dbReference type="EMBL" id="KAK1284365.1"/>
    </source>
</evidence>
<reference evidence="3" key="2">
    <citation type="submission" date="2023-06" db="EMBL/GenBank/DDBJ databases">
        <authorList>
            <person name="Ma L."/>
            <person name="Liu K.-W."/>
            <person name="Li Z."/>
            <person name="Hsiao Y.-Y."/>
            <person name="Qi Y."/>
            <person name="Fu T."/>
            <person name="Tang G."/>
            <person name="Zhang D."/>
            <person name="Sun W.-H."/>
            <person name="Liu D.-K."/>
            <person name="Li Y."/>
            <person name="Chen G.-Z."/>
            <person name="Liu X.-D."/>
            <person name="Liao X.-Y."/>
            <person name="Jiang Y.-T."/>
            <person name="Yu X."/>
            <person name="Hao Y."/>
            <person name="Huang J."/>
            <person name="Zhao X.-W."/>
            <person name="Ke S."/>
            <person name="Chen Y.-Y."/>
            <person name="Wu W.-L."/>
            <person name="Hsu J.-L."/>
            <person name="Lin Y.-F."/>
            <person name="Huang M.-D."/>
            <person name="Li C.-Y."/>
            <person name="Huang L."/>
            <person name="Wang Z.-W."/>
            <person name="Zhao X."/>
            <person name="Zhong W.-Y."/>
            <person name="Peng D.-H."/>
            <person name="Ahmad S."/>
            <person name="Lan S."/>
            <person name="Zhang J.-S."/>
            <person name="Tsai W.-C."/>
            <person name="Van De Peer Y."/>
            <person name="Liu Z.-J."/>
        </authorList>
    </citation>
    <scope>NUCLEOTIDE SEQUENCE</scope>
    <source>
        <strain evidence="3">CP</strain>
        <tissue evidence="3">Leaves</tissue>
    </source>
</reference>
<dbReference type="GO" id="GO:0004714">
    <property type="term" value="F:transmembrane receptor protein tyrosine kinase activity"/>
    <property type="evidence" value="ECO:0007669"/>
    <property type="project" value="InterPro"/>
</dbReference>
<dbReference type="Proteomes" id="UP001180020">
    <property type="component" value="Unassembled WGS sequence"/>
</dbReference>
<organism evidence="3 4">
    <name type="scientific">Acorus calamus</name>
    <name type="common">Sweet flag</name>
    <dbReference type="NCBI Taxonomy" id="4465"/>
    <lineage>
        <taxon>Eukaryota</taxon>
        <taxon>Viridiplantae</taxon>
        <taxon>Streptophyta</taxon>
        <taxon>Embryophyta</taxon>
        <taxon>Tracheophyta</taxon>
        <taxon>Spermatophyta</taxon>
        <taxon>Magnoliopsida</taxon>
        <taxon>Liliopsida</taxon>
        <taxon>Acoraceae</taxon>
        <taxon>Acorus</taxon>
    </lineage>
</organism>
<feature type="transmembrane region" description="Helical" evidence="1">
    <location>
        <begin position="92"/>
        <end position="113"/>
    </location>
</feature>
<evidence type="ECO:0000259" key="2">
    <source>
        <dbReference type="Pfam" id="PF11721"/>
    </source>
</evidence>
<accession>A0AAV9C5H4</accession>
<dbReference type="PANTHER" id="PTHR34590:SF5">
    <property type="entry name" value="OS04G0586500 PROTEIN"/>
    <property type="match status" value="1"/>
</dbReference>
<sequence>MPPLSPRPVGSPPPQIVTSSACLLRSSLQLSFSSRLLRRSSPRQCASSNHISKLVPHLATSASHHLVGASPPVTTGGRSLRPPPQLVTSSRLLSNILTWLFGLVCYPGFSYLIRLHFCKITYPVTEMNMRVFNIFFNNQTAQRSFDMMMYNNGGKIGVPIYRDFFLLPDMSRSQDLWIALHPNIAFNPE</sequence>
<keyword evidence="4" id="KW-1185">Reference proteome</keyword>
<dbReference type="InterPro" id="IPR045272">
    <property type="entry name" value="ANXUR1/2-like"/>
</dbReference>